<evidence type="ECO:0000256" key="4">
    <source>
        <dbReference type="SAM" id="MobiDB-lite"/>
    </source>
</evidence>
<keyword evidence="2 7" id="KW-0328">Glycosyltransferase</keyword>
<dbReference type="Pfam" id="PF00534">
    <property type="entry name" value="Glycos_transf_1"/>
    <property type="match status" value="1"/>
</dbReference>
<evidence type="ECO:0000256" key="2">
    <source>
        <dbReference type="ARBA" id="ARBA00022676"/>
    </source>
</evidence>
<dbReference type="Pfam" id="PF13439">
    <property type="entry name" value="Glyco_transf_4"/>
    <property type="match status" value="1"/>
</dbReference>
<dbReference type="PANTHER" id="PTHR12526:SF635">
    <property type="entry name" value="GLYCOSYL TRANSFERASE GROUP 1"/>
    <property type="match status" value="1"/>
</dbReference>
<evidence type="ECO:0000313" key="7">
    <source>
        <dbReference type="EMBL" id="XCM81883.1"/>
    </source>
</evidence>
<dbReference type="KEGG" id="kcm:ABWK59_24755"/>
<gene>
    <name evidence="7" type="ORF">ABWK59_24755</name>
</gene>
<organism evidence="7">
    <name type="scientific">Kitasatospora camelliae</name>
    <dbReference type="NCBI Taxonomy" id="3156397"/>
    <lineage>
        <taxon>Bacteria</taxon>
        <taxon>Bacillati</taxon>
        <taxon>Actinomycetota</taxon>
        <taxon>Actinomycetes</taxon>
        <taxon>Kitasatosporales</taxon>
        <taxon>Streptomycetaceae</taxon>
        <taxon>Kitasatospora</taxon>
    </lineage>
</organism>
<name>A0AAU8K1E2_9ACTN</name>
<feature type="region of interest" description="Disordered" evidence="4">
    <location>
        <begin position="373"/>
        <end position="404"/>
    </location>
</feature>
<proteinExistence type="predicted"/>
<dbReference type="Gene3D" id="3.40.50.2000">
    <property type="entry name" value="Glycogen Phosphorylase B"/>
    <property type="match status" value="2"/>
</dbReference>
<sequence>MRILHVITGLASGGAERQLQLLLRHLPARHHAEVATLTNPGTVAAALRAEGVTVHDLAMRGNRDLTVLPRLTRLVRTGRYDLVHTHLYRAGLYGRLAARLAGVRPLVATEHSLHAGVVEGRPASRGVRALYLAAERLGTTTVAVSRQVAATLDDWGVPPDRVHLLPNGLDASRYALPTAARTALRQEHRDRLGLPRHAWVVGGVGRLVPGKRFEVLIDTLERLLEVAGRYPELREPWLLLVGAGPERDALQRRALRLGVADRVRFTGEREDVPGLLTALDVLAAPSTEETFGLTVLEGLAAGLPVRHSACPALDELPPGAAPEAARLPSTADAYTAALHELWGRRPGALPQPPAVAHYDIARIAEDLGRLYDRLGPTVPAQPGPDRRPGRGGGRPAGRRPAARA</sequence>
<dbReference type="InterPro" id="IPR028098">
    <property type="entry name" value="Glyco_trans_4-like_N"/>
</dbReference>
<evidence type="ECO:0000256" key="1">
    <source>
        <dbReference type="ARBA" id="ARBA00021292"/>
    </source>
</evidence>
<feature type="domain" description="Glycosyltransferase subfamily 4-like N-terminal" evidence="6">
    <location>
        <begin position="13"/>
        <end position="173"/>
    </location>
</feature>
<keyword evidence="3 7" id="KW-0808">Transferase</keyword>
<feature type="domain" description="Glycosyl transferase family 1" evidence="5">
    <location>
        <begin position="186"/>
        <end position="305"/>
    </location>
</feature>
<dbReference type="PANTHER" id="PTHR12526">
    <property type="entry name" value="GLYCOSYLTRANSFERASE"/>
    <property type="match status" value="1"/>
</dbReference>
<dbReference type="RefSeq" id="WP_354642813.1">
    <property type="nucleotide sequence ID" value="NZ_CP159872.1"/>
</dbReference>
<evidence type="ECO:0000259" key="5">
    <source>
        <dbReference type="Pfam" id="PF00534"/>
    </source>
</evidence>
<dbReference type="AlphaFoldDB" id="A0AAU8K1E2"/>
<evidence type="ECO:0000256" key="3">
    <source>
        <dbReference type="ARBA" id="ARBA00022679"/>
    </source>
</evidence>
<dbReference type="SUPFAM" id="SSF53756">
    <property type="entry name" value="UDP-Glycosyltransferase/glycogen phosphorylase"/>
    <property type="match status" value="1"/>
</dbReference>
<dbReference type="EMBL" id="CP159872">
    <property type="protein sequence ID" value="XCM81883.1"/>
    <property type="molecule type" value="Genomic_DNA"/>
</dbReference>
<evidence type="ECO:0000259" key="6">
    <source>
        <dbReference type="Pfam" id="PF13439"/>
    </source>
</evidence>
<reference evidence="7" key="1">
    <citation type="submission" date="2024-06" db="EMBL/GenBank/DDBJ databases">
        <title>The genome sequences of Kitasatospora sp. strain HUAS MG31.</title>
        <authorList>
            <person name="Mo P."/>
        </authorList>
    </citation>
    <scope>NUCLEOTIDE SEQUENCE</scope>
    <source>
        <strain evidence="7">HUAS MG31</strain>
    </source>
</reference>
<dbReference type="InterPro" id="IPR001296">
    <property type="entry name" value="Glyco_trans_1"/>
</dbReference>
<accession>A0AAU8K1E2</accession>
<protein>
    <recommendedName>
        <fullName evidence="1">D-inositol 3-phosphate glycosyltransferase</fullName>
    </recommendedName>
</protein>
<dbReference type="GO" id="GO:0016757">
    <property type="term" value="F:glycosyltransferase activity"/>
    <property type="evidence" value="ECO:0007669"/>
    <property type="project" value="UniProtKB-KW"/>
</dbReference>